<dbReference type="PANTHER" id="PTHR20772:SF2">
    <property type="entry name" value="PROTEIN FMP42"/>
    <property type="match status" value="1"/>
</dbReference>
<comment type="similarity">
    <text evidence="2">Belongs to the SLC43A transporter (TC 2.A.1.44) family.</text>
</comment>
<evidence type="ECO:0000313" key="9">
    <source>
        <dbReference type="EMBL" id="KAF9690626.1"/>
    </source>
</evidence>
<feature type="transmembrane region" description="Helical" evidence="8">
    <location>
        <begin position="468"/>
        <end position="488"/>
    </location>
</feature>
<dbReference type="Proteomes" id="UP000651452">
    <property type="component" value="Unassembled WGS sequence"/>
</dbReference>
<feature type="transmembrane region" description="Helical" evidence="8">
    <location>
        <begin position="350"/>
        <end position="372"/>
    </location>
</feature>
<evidence type="ECO:0000256" key="2">
    <source>
        <dbReference type="ARBA" id="ARBA00006595"/>
    </source>
</evidence>
<keyword evidence="3" id="KW-0813">Transport</keyword>
<dbReference type="EMBL" id="RZGK01000023">
    <property type="protein sequence ID" value="KAF9690626.1"/>
    <property type="molecule type" value="Genomic_DNA"/>
</dbReference>
<evidence type="ECO:0000256" key="8">
    <source>
        <dbReference type="SAM" id="Phobius"/>
    </source>
</evidence>
<feature type="transmembrane region" description="Helical" evidence="8">
    <location>
        <begin position="392"/>
        <end position="412"/>
    </location>
</feature>
<feature type="transmembrane region" description="Helical" evidence="8">
    <location>
        <begin position="62"/>
        <end position="82"/>
    </location>
</feature>
<evidence type="ECO:0000256" key="4">
    <source>
        <dbReference type="ARBA" id="ARBA00022692"/>
    </source>
</evidence>
<keyword evidence="4 8" id="KW-0812">Transmembrane</keyword>
<name>A0A8H7IV49_9PLEO</name>
<sequence length="586" mass="64455">MSLSERLTTMEEYQPWSAPGSRESSRNRKMSFNPVGTWTEAAGEVQPVGAFEVSKWKRCLQVFCACIYCLLAAGVVFGYAAIKPVLLEEGVYRNKCSKQELKNDVPVCYEQELRLNLMFTIAAVSTNVVALPVGTILDRYGPRVSGIIGAISITVGSLLFAFAAQLPFDAYIPGYLFLALGGPFVFISSFQLSNTFPQYSGLILALLTGAFDTSSAIFLFYRLIYQATDGAFTPKKFFLGYLVVPVYILLVQVFFMPSTSYKTVGELVTEVEDGNSVHDSDDEIEDQSTVQSLQDARRAHRDSIASEITALLGTKDGADQAKEEEKKRNKSGVWGALHGRTASEQIRTPWFILITLFTVLQMTRINYFVATIRSQYTYIFHDYSKAVEINNFFDVALPVGGIISIPFIGLILDNTSTTFTLSLLVTIATSIGVLGVIPETWAAYGNIVLFVLYRPLYYTAVSDYSAKVFGFATFGKVYGLIICLAGLLNFSQSALDAATHKVFKNDPVPINVILLGLALLVGIALVAFVFRRSHKIMRENIEEEAEDARERLMPGVSVGVQDYGAITANGSGASPNGDEERRGRTM</sequence>
<evidence type="ECO:0000256" key="1">
    <source>
        <dbReference type="ARBA" id="ARBA00004141"/>
    </source>
</evidence>
<evidence type="ECO:0000256" key="6">
    <source>
        <dbReference type="ARBA" id="ARBA00023136"/>
    </source>
</evidence>
<gene>
    <name evidence="9" type="ORF">EKO04_011494</name>
</gene>
<feature type="transmembrane region" description="Helical" evidence="8">
    <location>
        <begin position="237"/>
        <end position="255"/>
    </location>
</feature>
<feature type="transmembrane region" description="Helical" evidence="8">
    <location>
        <begin position="508"/>
        <end position="530"/>
    </location>
</feature>
<evidence type="ECO:0000256" key="3">
    <source>
        <dbReference type="ARBA" id="ARBA00022448"/>
    </source>
</evidence>
<keyword evidence="10" id="KW-1185">Reference proteome</keyword>
<dbReference type="InterPro" id="IPR036259">
    <property type="entry name" value="MFS_trans_sf"/>
</dbReference>
<proteinExistence type="inferred from homology"/>
<comment type="caution">
    <text evidence="9">The sequence shown here is derived from an EMBL/GenBank/DDBJ whole genome shotgun (WGS) entry which is preliminary data.</text>
</comment>
<dbReference type="AlphaFoldDB" id="A0A8H7IV49"/>
<organism evidence="9 10">
    <name type="scientific">Ascochyta lentis</name>
    <dbReference type="NCBI Taxonomy" id="205686"/>
    <lineage>
        <taxon>Eukaryota</taxon>
        <taxon>Fungi</taxon>
        <taxon>Dikarya</taxon>
        <taxon>Ascomycota</taxon>
        <taxon>Pezizomycotina</taxon>
        <taxon>Dothideomycetes</taxon>
        <taxon>Pleosporomycetidae</taxon>
        <taxon>Pleosporales</taxon>
        <taxon>Pleosporineae</taxon>
        <taxon>Didymellaceae</taxon>
        <taxon>Ascochyta</taxon>
    </lineage>
</organism>
<dbReference type="Gene3D" id="1.20.1250.20">
    <property type="entry name" value="MFS general substrate transporter like domains"/>
    <property type="match status" value="1"/>
</dbReference>
<evidence type="ECO:0000256" key="7">
    <source>
        <dbReference type="SAM" id="MobiDB-lite"/>
    </source>
</evidence>
<evidence type="ECO:0008006" key="11">
    <source>
        <dbReference type="Google" id="ProtNLM"/>
    </source>
</evidence>
<keyword evidence="5 8" id="KW-1133">Transmembrane helix</keyword>
<dbReference type="SUPFAM" id="SSF103473">
    <property type="entry name" value="MFS general substrate transporter"/>
    <property type="match status" value="1"/>
</dbReference>
<feature type="transmembrane region" description="Helical" evidence="8">
    <location>
        <begin position="144"/>
        <end position="164"/>
    </location>
</feature>
<evidence type="ECO:0000313" key="10">
    <source>
        <dbReference type="Proteomes" id="UP000651452"/>
    </source>
</evidence>
<feature type="transmembrane region" description="Helical" evidence="8">
    <location>
        <begin position="117"/>
        <end position="137"/>
    </location>
</feature>
<reference evidence="9" key="2">
    <citation type="submission" date="2020-09" db="EMBL/GenBank/DDBJ databases">
        <title>Reference genome assembly for Australian Ascochyta lentis isolate Al4.</title>
        <authorList>
            <person name="Lee R.C."/>
            <person name="Farfan-Caceres L.M."/>
            <person name="Debler J.W."/>
            <person name="Williams A.H."/>
            <person name="Henares B.M."/>
        </authorList>
    </citation>
    <scope>NUCLEOTIDE SEQUENCE</scope>
    <source>
        <strain evidence="9">Al4</strain>
    </source>
</reference>
<evidence type="ECO:0000256" key="5">
    <source>
        <dbReference type="ARBA" id="ARBA00022989"/>
    </source>
</evidence>
<feature type="region of interest" description="Disordered" evidence="7">
    <location>
        <begin position="566"/>
        <end position="586"/>
    </location>
</feature>
<keyword evidence="6 8" id="KW-0472">Membrane</keyword>
<dbReference type="PANTHER" id="PTHR20772">
    <property type="entry name" value="PROTEIN FMP42"/>
    <property type="match status" value="1"/>
</dbReference>
<dbReference type="OrthoDB" id="330047at2759"/>
<reference evidence="9" key="1">
    <citation type="submission" date="2018-12" db="EMBL/GenBank/DDBJ databases">
        <authorList>
            <person name="Syme R.A."/>
            <person name="Farfan-Caceres L."/>
            <person name="Lichtenzveig J."/>
        </authorList>
    </citation>
    <scope>NUCLEOTIDE SEQUENCE</scope>
    <source>
        <strain evidence="9">Al4</strain>
    </source>
</reference>
<comment type="subcellular location">
    <subcellularLocation>
        <location evidence="1">Membrane</location>
        <topology evidence="1">Multi-pass membrane protein</topology>
    </subcellularLocation>
</comment>
<dbReference type="GO" id="GO:0000329">
    <property type="term" value="C:fungal-type vacuole membrane"/>
    <property type="evidence" value="ECO:0007669"/>
    <property type="project" value="TreeGrafter"/>
</dbReference>
<accession>A0A8H7IV49</accession>
<dbReference type="InterPro" id="IPR052599">
    <property type="entry name" value="SLC43A_AATransporter"/>
</dbReference>
<protein>
    <recommendedName>
        <fullName evidence="11">MFS general substrate transporter</fullName>
    </recommendedName>
</protein>
<feature type="transmembrane region" description="Helical" evidence="8">
    <location>
        <begin position="202"/>
        <end position="225"/>
    </location>
</feature>
<feature type="region of interest" description="Disordered" evidence="7">
    <location>
        <begin position="1"/>
        <end position="29"/>
    </location>
</feature>